<proteinExistence type="predicted"/>
<gene>
    <name evidence="1" type="ORF">LEN_0737</name>
</gene>
<reference evidence="1 2" key="1">
    <citation type="journal article" date="2017" name="DNA Res.">
        <title>Complete genome sequence and expression profile of the commercial lytic enzyme producer Lysobacter enzymogenes M497-1.</title>
        <authorList>
            <person name="Takami H."/>
            <person name="Toyoda A."/>
            <person name="Uchiyama I."/>
            <person name="Itoh T."/>
            <person name="Takaki Y."/>
            <person name="Arai W."/>
            <person name="Nishi S."/>
            <person name="Kawai M."/>
            <person name="Shinya K."/>
            <person name="Ikeda H."/>
        </authorList>
    </citation>
    <scope>NUCLEOTIDE SEQUENCE [LARGE SCALE GENOMIC DNA]</scope>
    <source>
        <strain evidence="1 2">M497-1</strain>
    </source>
</reference>
<evidence type="ECO:0008006" key="3">
    <source>
        <dbReference type="Google" id="ProtNLM"/>
    </source>
</evidence>
<organism evidence="1 2">
    <name type="scientific">Lysobacter enzymogenes</name>
    <dbReference type="NCBI Taxonomy" id="69"/>
    <lineage>
        <taxon>Bacteria</taxon>
        <taxon>Pseudomonadati</taxon>
        <taxon>Pseudomonadota</taxon>
        <taxon>Gammaproteobacteria</taxon>
        <taxon>Lysobacterales</taxon>
        <taxon>Lysobacteraceae</taxon>
        <taxon>Lysobacter</taxon>
    </lineage>
</organism>
<dbReference type="EMBL" id="AP014940">
    <property type="protein sequence ID" value="BAV96224.1"/>
    <property type="molecule type" value="Genomic_DNA"/>
</dbReference>
<evidence type="ECO:0000313" key="2">
    <source>
        <dbReference type="Proteomes" id="UP000218824"/>
    </source>
</evidence>
<accession>A0AAU9ACS2</accession>
<dbReference type="RefSeq" id="WP_172437134.1">
    <property type="nucleotide sequence ID" value="NZ_AP014940.1"/>
</dbReference>
<dbReference type="GeneID" id="83062636"/>
<name>A0AAU9ACS2_LYSEN</name>
<dbReference type="AlphaFoldDB" id="A0AAU9ACS2"/>
<sequence>MDLDLLRAHRHSADHREELLASERCGCFQCLAIFAPQAIGEWIDTPPDAPDDDAAGTTGLCPRCGVDALIGSASGFPIEREFLQAMRERWFGGG</sequence>
<protein>
    <recommendedName>
        <fullName evidence="3">Cytoplasmic protein</fullName>
    </recommendedName>
</protein>
<dbReference type="KEGG" id="lem:LEN_0737"/>
<dbReference type="Proteomes" id="UP000218824">
    <property type="component" value="Chromosome"/>
</dbReference>
<evidence type="ECO:0000313" key="1">
    <source>
        <dbReference type="EMBL" id="BAV96224.1"/>
    </source>
</evidence>